<keyword evidence="2" id="KW-0067">ATP-binding</keyword>
<feature type="domain" description="AAA+ ATPase" evidence="1">
    <location>
        <begin position="28"/>
        <end position="336"/>
    </location>
</feature>
<dbReference type="Pfam" id="PF13304">
    <property type="entry name" value="AAA_21"/>
    <property type="match status" value="1"/>
</dbReference>
<dbReference type="GO" id="GO:0005524">
    <property type="term" value="F:ATP binding"/>
    <property type="evidence" value="ECO:0007669"/>
    <property type="project" value="UniProtKB-KW"/>
</dbReference>
<dbReference type="InterPro" id="IPR051396">
    <property type="entry name" value="Bact_Antivir_Def_Nuclease"/>
</dbReference>
<evidence type="ECO:0000313" key="3">
    <source>
        <dbReference type="EMBL" id="VFK73144.1"/>
    </source>
</evidence>
<accession>A0A451ARP2</accession>
<name>A0A451ARP2_9GAMM</name>
<evidence type="ECO:0000313" key="2">
    <source>
        <dbReference type="EMBL" id="VFK68672.1"/>
    </source>
</evidence>
<dbReference type="EMBL" id="CAADFZ010000259">
    <property type="protein sequence ID" value="VFK68672.1"/>
    <property type="molecule type" value="Genomic_DNA"/>
</dbReference>
<dbReference type="PANTHER" id="PTHR43581:SF4">
    <property type="entry name" value="ATP_GTP PHOSPHATASE"/>
    <property type="match status" value="1"/>
</dbReference>
<organism evidence="2">
    <name type="scientific">Candidatus Kentrum sp. UNK</name>
    <dbReference type="NCBI Taxonomy" id="2126344"/>
    <lineage>
        <taxon>Bacteria</taxon>
        <taxon>Pseudomonadati</taxon>
        <taxon>Pseudomonadota</taxon>
        <taxon>Gammaproteobacteria</taxon>
        <taxon>Candidatus Kentrum</taxon>
    </lineage>
</organism>
<evidence type="ECO:0000259" key="1">
    <source>
        <dbReference type="SMART" id="SM00382"/>
    </source>
</evidence>
<dbReference type="AlphaFoldDB" id="A0A451ARP2"/>
<dbReference type="InterPro" id="IPR027417">
    <property type="entry name" value="P-loop_NTPase"/>
</dbReference>
<dbReference type="InterPro" id="IPR003593">
    <property type="entry name" value="AAA+_ATPase"/>
</dbReference>
<dbReference type="SUPFAM" id="SSF52540">
    <property type="entry name" value="P-loop containing nucleoside triphosphate hydrolases"/>
    <property type="match status" value="1"/>
</dbReference>
<keyword evidence="2" id="KW-0547">Nucleotide-binding</keyword>
<dbReference type="EMBL" id="CAADGD010000167">
    <property type="protein sequence ID" value="VFK73144.1"/>
    <property type="molecule type" value="Genomic_DNA"/>
</dbReference>
<protein>
    <submittedName>
        <fullName evidence="2">Predicted ATP-binding protein involved in virulence</fullName>
    </submittedName>
</protein>
<reference evidence="2" key="1">
    <citation type="submission" date="2019-02" db="EMBL/GenBank/DDBJ databases">
        <authorList>
            <person name="Gruber-Vodicka R. H."/>
            <person name="Seah K. B. B."/>
        </authorList>
    </citation>
    <scope>NUCLEOTIDE SEQUENCE</scope>
    <source>
        <strain evidence="3">BECK_BY19</strain>
        <strain evidence="2">BECK_BY8</strain>
    </source>
</reference>
<proteinExistence type="predicted"/>
<dbReference type="GO" id="GO:0016887">
    <property type="term" value="F:ATP hydrolysis activity"/>
    <property type="evidence" value="ECO:0007669"/>
    <property type="project" value="InterPro"/>
</dbReference>
<dbReference type="InterPro" id="IPR003959">
    <property type="entry name" value="ATPase_AAA_core"/>
</dbReference>
<dbReference type="PANTHER" id="PTHR43581">
    <property type="entry name" value="ATP/GTP PHOSPHATASE"/>
    <property type="match status" value="1"/>
</dbReference>
<dbReference type="Gene3D" id="3.40.50.300">
    <property type="entry name" value="P-loop containing nucleotide triphosphate hydrolases"/>
    <property type="match status" value="1"/>
</dbReference>
<sequence>MTDTFITRIQVNQSRNIRDLTIPLSETERKHLIITGKNGSGKTSLLEELVRFLGKLDNPNYTNYFNRLNQLKSKQNQSAWIKAHPRTDETAARIAPLQARIDKYENSIRGFDRDIGISFSESFPVVFWDVQRGNFLIAFYAAKRQAQLIVPKGIEKVSLKEKYSTNERVSPAFLQYLVNLKAERSFARDDGEEEAVRTIDGWFDRFENRLKVLFQSPDLQLRFDRKNYNFEIFEEEGKLPFAFNQLSDGYSAILSIVTDLLLRMEGHGAGNHAGVYDLEGVVLIDEIETHLHVALQKEILPFLIDFFPKIQFIVTTHSPFVLSSVSNAVICDLEERMVTEDLSAYSYDAIVESYFEADKYSEEIKRKVSRYEALVAMAPISAEEAEERRRLKAYFSAAAPKYLSRELAMKLRQIESWSSGNETCD</sequence>
<dbReference type="SMART" id="SM00382">
    <property type="entry name" value="AAA"/>
    <property type="match status" value="1"/>
</dbReference>
<gene>
    <name evidence="2" type="ORF">BECKUNK1418G_GA0071005_12593</name>
    <name evidence="3" type="ORF">BECKUNK1418H_GA0071006_11673</name>
</gene>